<dbReference type="Proteomes" id="UP001165960">
    <property type="component" value="Unassembled WGS sequence"/>
</dbReference>
<dbReference type="EMBL" id="QTSX02007283">
    <property type="protein sequence ID" value="KAJ9049040.1"/>
    <property type="molecule type" value="Genomic_DNA"/>
</dbReference>
<protein>
    <submittedName>
        <fullName evidence="1">Uncharacterized protein</fullName>
    </submittedName>
</protein>
<evidence type="ECO:0000313" key="1">
    <source>
        <dbReference type="EMBL" id="KAJ9049040.1"/>
    </source>
</evidence>
<proteinExistence type="predicted"/>
<reference evidence="1" key="1">
    <citation type="submission" date="2022-04" db="EMBL/GenBank/DDBJ databases">
        <title>Genome of the entomopathogenic fungus Entomophthora muscae.</title>
        <authorList>
            <person name="Elya C."/>
            <person name="Lovett B.R."/>
            <person name="Lee E."/>
            <person name="Macias A.M."/>
            <person name="Hajek A.E."/>
            <person name="De Bivort B.L."/>
            <person name="Kasson M.T."/>
            <person name="De Fine Licht H.H."/>
            <person name="Stajich J.E."/>
        </authorList>
    </citation>
    <scope>NUCLEOTIDE SEQUENCE</scope>
    <source>
        <strain evidence="1">Berkeley</strain>
    </source>
</reference>
<comment type="caution">
    <text evidence="1">The sequence shown here is derived from an EMBL/GenBank/DDBJ whole genome shotgun (WGS) entry which is preliminary data.</text>
</comment>
<name>A0ACC2RG44_9FUNG</name>
<gene>
    <name evidence="1" type="ORF">DSO57_1028654</name>
</gene>
<organism evidence="1 2">
    <name type="scientific">Entomophthora muscae</name>
    <dbReference type="NCBI Taxonomy" id="34485"/>
    <lineage>
        <taxon>Eukaryota</taxon>
        <taxon>Fungi</taxon>
        <taxon>Fungi incertae sedis</taxon>
        <taxon>Zoopagomycota</taxon>
        <taxon>Entomophthoromycotina</taxon>
        <taxon>Entomophthoromycetes</taxon>
        <taxon>Entomophthorales</taxon>
        <taxon>Entomophthoraceae</taxon>
        <taxon>Entomophthora</taxon>
    </lineage>
</organism>
<accession>A0ACC2RG44</accession>
<evidence type="ECO:0000313" key="2">
    <source>
        <dbReference type="Proteomes" id="UP001165960"/>
    </source>
</evidence>
<sequence>MSTATGELPLIPSASLYDYSKLIFAYLAMLGLTEQVIPHMGVWCPWATTANYVMWMAPVIYWSFQAWPFPSTKDSPGSPPGHENVIHYLVMTALDPLVAKILSYNTIDLDFNAGLPTAENILTNQSDTLEYPPPPILNSLKTFPFPSRNLFLDKIFSIK</sequence>
<keyword evidence="2" id="KW-1185">Reference proteome</keyword>